<organism evidence="1 2">
    <name type="scientific">Naganishia onofrii</name>
    <dbReference type="NCBI Taxonomy" id="1851511"/>
    <lineage>
        <taxon>Eukaryota</taxon>
        <taxon>Fungi</taxon>
        <taxon>Dikarya</taxon>
        <taxon>Basidiomycota</taxon>
        <taxon>Agaricomycotina</taxon>
        <taxon>Tremellomycetes</taxon>
        <taxon>Filobasidiales</taxon>
        <taxon>Filobasidiaceae</taxon>
        <taxon>Naganishia</taxon>
    </lineage>
</organism>
<dbReference type="Proteomes" id="UP001234202">
    <property type="component" value="Unassembled WGS sequence"/>
</dbReference>
<evidence type="ECO:0000313" key="2">
    <source>
        <dbReference type="Proteomes" id="UP001234202"/>
    </source>
</evidence>
<dbReference type="EMBL" id="JASBWV010000021">
    <property type="protein sequence ID" value="KAJ9120334.1"/>
    <property type="molecule type" value="Genomic_DNA"/>
</dbReference>
<keyword evidence="2" id="KW-1185">Reference proteome</keyword>
<protein>
    <submittedName>
        <fullName evidence="1">Uncharacterized protein</fullName>
    </submittedName>
</protein>
<accession>A0ACC2XA91</accession>
<proteinExistence type="predicted"/>
<evidence type="ECO:0000313" key="1">
    <source>
        <dbReference type="EMBL" id="KAJ9120334.1"/>
    </source>
</evidence>
<sequence>MDVLSPQSYLVQTGIRSGTGLKPALDFKIIDAHQEITIAGIVQHGTTGVVVPMTMSKAEIDEAISVPSTPEDDNEAGTMHIKVPYMTLALLIEDKILWMTDTNVLPDRAWNILLYGLNTEKINTSPNRAKRRLPIAFIDLADHMMIGRAHLDLRGFMETLDFSLLFKFSSLALSSFLLTVVILLHTSA</sequence>
<gene>
    <name evidence="1" type="ORF">QFC24_005288</name>
</gene>
<comment type="caution">
    <text evidence="1">The sequence shown here is derived from an EMBL/GenBank/DDBJ whole genome shotgun (WGS) entry which is preliminary data.</text>
</comment>
<name>A0ACC2XA91_9TREE</name>
<reference evidence="1" key="1">
    <citation type="submission" date="2023-04" db="EMBL/GenBank/DDBJ databases">
        <title>Draft Genome sequencing of Naganishia species isolated from polar environments using Oxford Nanopore Technology.</title>
        <authorList>
            <person name="Leo P."/>
            <person name="Venkateswaran K."/>
        </authorList>
    </citation>
    <scope>NUCLEOTIDE SEQUENCE</scope>
    <source>
        <strain evidence="1">DBVPG 5303</strain>
    </source>
</reference>